<reference evidence="1 2" key="1">
    <citation type="journal article" date="2022" name="DNA Res.">
        <title>Chromosomal-level genome assembly of the orchid tree Bauhinia variegata (Leguminosae; Cercidoideae) supports the allotetraploid origin hypothesis of Bauhinia.</title>
        <authorList>
            <person name="Zhong Y."/>
            <person name="Chen Y."/>
            <person name="Zheng D."/>
            <person name="Pang J."/>
            <person name="Liu Y."/>
            <person name="Luo S."/>
            <person name="Meng S."/>
            <person name="Qian L."/>
            <person name="Wei D."/>
            <person name="Dai S."/>
            <person name="Zhou R."/>
        </authorList>
    </citation>
    <scope>NUCLEOTIDE SEQUENCE [LARGE SCALE GENOMIC DNA]</scope>
    <source>
        <strain evidence="1">BV-YZ2020</strain>
    </source>
</reference>
<comment type="caution">
    <text evidence="1">The sequence shown here is derived from an EMBL/GenBank/DDBJ whole genome shotgun (WGS) entry which is preliminary data.</text>
</comment>
<evidence type="ECO:0000313" key="2">
    <source>
        <dbReference type="Proteomes" id="UP000828941"/>
    </source>
</evidence>
<protein>
    <submittedName>
        <fullName evidence="1">Uncharacterized protein</fullName>
    </submittedName>
</protein>
<keyword evidence="2" id="KW-1185">Reference proteome</keyword>
<accession>A0ACB9KPJ7</accession>
<sequence length="114" mass="13060">MHHVLEIIVVGDRNQSVEIFTGKLVLEGNICITKSRKLRNHGGELDVPVNREDLGLASNIRELVVVAPRLDLAAAITTDEFSFVVRWGLLIVPRWWVLELNLSRARRRITRIWV</sequence>
<dbReference type="Proteomes" id="UP000828941">
    <property type="component" value="Chromosome 13"/>
</dbReference>
<dbReference type="EMBL" id="CM039438">
    <property type="protein sequence ID" value="KAI4299198.1"/>
    <property type="molecule type" value="Genomic_DNA"/>
</dbReference>
<name>A0ACB9KPJ7_BAUVA</name>
<proteinExistence type="predicted"/>
<evidence type="ECO:0000313" key="1">
    <source>
        <dbReference type="EMBL" id="KAI4299198.1"/>
    </source>
</evidence>
<gene>
    <name evidence="1" type="ORF">L6164_032679</name>
</gene>
<organism evidence="1 2">
    <name type="scientific">Bauhinia variegata</name>
    <name type="common">Purple orchid tree</name>
    <name type="synonym">Phanera variegata</name>
    <dbReference type="NCBI Taxonomy" id="167791"/>
    <lineage>
        <taxon>Eukaryota</taxon>
        <taxon>Viridiplantae</taxon>
        <taxon>Streptophyta</taxon>
        <taxon>Embryophyta</taxon>
        <taxon>Tracheophyta</taxon>
        <taxon>Spermatophyta</taxon>
        <taxon>Magnoliopsida</taxon>
        <taxon>eudicotyledons</taxon>
        <taxon>Gunneridae</taxon>
        <taxon>Pentapetalae</taxon>
        <taxon>rosids</taxon>
        <taxon>fabids</taxon>
        <taxon>Fabales</taxon>
        <taxon>Fabaceae</taxon>
        <taxon>Cercidoideae</taxon>
        <taxon>Cercideae</taxon>
        <taxon>Bauhiniinae</taxon>
        <taxon>Bauhinia</taxon>
    </lineage>
</organism>